<keyword evidence="1" id="KW-0472">Membrane</keyword>
<dbReference type="AlphaFoldDB" id="A0A415A6K1"/>
<evidence type="ECO:0000313" key="3">
    <source>
        <dbReference type="EMBL" id="TWV73686.1"/>
    </source>
</evidence>
<reference evidence="3 4" key="2">
    <citation type="submission" date="2019-08" db="EMBL/GenBank/DDBJ databases">
        <title>Genome sequencing of Bacteroides fragilis Sample_iSURF_9.</title>
        <authorList>
            <person name="Chandler J.E."/>
            <person name="Ruoff K.L."/>
            <person name="Price C.E."/>
            <person name="Valls R.A."/>
            <person name="O'Toole G.A."/>
        </authorList>
    </citation>
    <scope>NUCLEOTIDE SEQUENCE [LARGE SCALE GENOMIC DNA]</scope>
    <source>
        <strain evidence="3 4">CFPLTA004_1B</strain>
    </source>
</reference>
<name>A0A415A6K1_BACFG</name>
<organism evidence="3 4">
    <name type="scientific">Bacteroides fragilis</name>
    <dbReference type="NCBI Taxonomy" id="817"/>
    <lineage>
        <taxon>Bacteria</taxon>
        <taxon>Pseudomonadati</taxon>
        <taxon>Bacteroidota</taxon>
        <taxon>Bacteroidia</taxon>
        <taxon>Bacteroidales</taxon>
        <taxon>Bacteroidaceae</taxon>
        <taxon>Bacteroides</taxon>
    </lineage>
</organism>
<evidence type="ECO:0000313" key="4">
    <source>
        <dbReference type="Proteomes" id="UP000318041"/>
    </source>
</evidence>
<dbReference type="Proteomes" id="UP000318041">
    <property type="component" value="Unassembled WGS sequence"/>
</dbReference>
<proteinExistence type="predicted"/>
<reference evidence="2 5" key="1">
    <citation type="journal article" date="2019" name="Nat. Med.">
        <title>A library of human gut bacterial isolates paired with longitudinal multiomics data enables mechanistic microbiome research.</title>
        <authorList>
            <person name="Poyet M."/>
            <person name="Groussin M."/>
            <person name="Gibbons S.M."/>
            <person name="Avila-Pacheco J."/>
            <person name="Jiang X."/>
            <person name="Kearney S.M."/>
            <person name="Perrotta A.R."/>
            <person name="Berdy B."/>
            <person name="Zhao S."/>
            <person name="Lieberman T.D."/>
            <person name="Swanson P.K."/>
            <person name="Smith M."/>
            <person name="Roesemann S."/>
            <person name="Alexander J.E."/>
            <person name="Rich S.A."/>
            <person name="Livny J."/>
            <person name="Vlamakis H."/>
            <person name="Clish C."/>
            <person name="Bullock K."/>
            <person name="Deik A."/>
            <person name="Scott J."/>
            <person name="Pierce K.A."/>
            <person name="Xavier R.J."/>
            <person name="Alm E.J."/>
        </authorList>
    </citation>
    <scope>NUCLEOTIDE SEQUENCE [LARGE SCALE GENOMIC DNA]</scope>
    <source>
        <strain evidence="2 5">BIOML-A1</strain>
    </source>
</reference>
<evidence type="ECO:0000256" key="1">
    <source>
        <dbReference type="SAM" id="Phobius"/>
    </source>
</evidence>
<keyword evidence="1" id="KW-0812">Transmembrane</keyword>
<keyword evidence="1" id="KW-1133">Transmembrane helix</keyword>
<protein>
    <submittedName>
        <fullName evidence="3">Uncharacterized protein</fullName>
    </submittedName>
</protein>
<evidence type="ECO:0000313" key="5">
    <source>
        <dbReference type="Proteomes" id="UP000429838"/>
    </source>
</evidence>
<evidence type="ECO:0000313" key="2">
    <source>
        <dbReference type="EMBL" id="KAA5205409.1"/>
    </source>
</evidence>
<sequence length="81" mass="9448">MSFIGVDHKKVFGRTVGVILGDIEGKSRYNGKIDLYYKLVTVRVFRVKIVRFMSIVFIYSGLYRIIFHEFVRVDNLRIGST</sequence>
<dbReference type="EMBL" id="VOHY01000008">
    <property type="protein sequence ID" value="TWV73686.1"/>
    <property type="molecule type" value="Genomic_DNA"/>
</dbReference>
<comment type="caution">
    <text evidence="3">The sequence shown here is derived from an EMBL/GenBank/DDBJ whole genome shotgun (WGS) entry which is preliminary data.</text>
</comment>
<dbReference type="Proteomes" id="UP000429838">
    <property type="component" value="Unassembled WGS sequence"/>
</dbReference>
<gene>
    <name evidence="2" type="ORF">F2Z25_18350</name>
    <name evidence="3" type="ORF">FSA08_11845</name>
</gene>
<accession>A0A415A6K1</accession>
<dbReference type="EMBL" id="VWAQ01000018">
    <property type="protein sequence ID" value="KAA5205409.1"/>
    <property type="molecule type" value="Genomic_DNA"/>
</dbReference>
<feature type="transmembrane region" description="Helical" evidence="1">
    <location>
        <begin position="49"/>
        <end position="67"/>
    </location>
</feature>